<proteinExistence type="predicted"/>
<dbReference type="AlphaFoldDB" id="A0A8J7J549"/>
<name>A0A8J7J549_9RHOB</name>
<evidence type="ECO:0000313" key="5">
    <source>
        <dbReference type="Proteomes" id="UP000619079"/>
    </source>
</evidence>
<gene>
    <name evidence="4" type="ORF">JF290_01295</name>
</gene>
<dbReference type="InterPro" id="IPR001638">
    <property type="entry name" value="Solute-binding_3/MltF_N"/>
</dbReference>
<organism evidence="4 5">
    <name type="scientific">Sedimentitalea arenosa</name>
    <dbReference type="NCBI Taxonomy" id="2798803"/>
    <lineage>
        <taxon>Bacteria</taxon>
        <taxon>Pseudomonadati</taxon>
        <taxon>Pseudomonadota</taxon>
        <taxon>Alphaproteobacteria</taxon>
        <taxon>Rhodobacterales</taxon>
        <taxon>Paracoccaceae</taxon>
        <taxon>Sedimentitalea</taxon>
    </lineage>
</organism>
<sequence length="242" mass="25891">MKSLIMGTAALALAAGMAFAQGQTIRMGTEGAYPPYNFINDAGEVDGFERELGDELCKRAELTCEWVKNDWDSIIPNLVSGNYDTIMAGMSITDERDQVIDFTQNYFPPTASAYVAASDGVDVLNGVVAAQTATIQAGHVAESGATLVEFATPEETIAAVRNGEADAVLADYDFLVPLVEESSGELMFVGEPVPLGGGIGMGLRESDGELRDRFDAIITEMKADGSLNTMLKKWFGEDTTTY</sequence>
<dbReference type="SUPFAM" id="SSF53850">
    <property type="entry name" value="Periplasmic binding protein-like II"/>
    <property type="match status" value="1"/>
</dbReference>
<keyword evidence="1 2" id="KW-0732">Signal</keyword>
<reference evidence="4" key="1">
    <citation type="submission" date="2020-12" db="EMBL/GenBank/DDBJ databases">
        <title>Sedimentitalea sp. nov., isolated from sand in Incheon.</title>
        <authorList>
            <person name="Kim W."/>
        </authorList>
    </citation>
    <scope>NUCLEOTIDE SEQUENCE</scope>
    <source>
        <strain evidence="4">CAU 1593</strain>
    </source>
</reference>
<dbReference type="PANTHER" id="PTHR35936">
    <property type="entry name" value="MEMBRANE-BOUND LYTIC MUREIN TRANSGLYCOSYLASE F"/>
    <property type="match status" value="1"/>
</dbReference>
<keyword evidence="5" id="KW-1185">Reference proteome</keyword>
<evidence type="ECO:0000313" key="4">
    <source>
        <dbReference type="EMBL" id="MBJ6370147.1"/>
    </source>
</evidence>
<dbReference type="Pfam" id="PF00497">
    <property type="entry name" value="SBP_bac_3"/>
    <property type="match status" value="1"/>
</dbReference>
<evidence type="ECO:0000256" key="2">
    <source>
        <dbReference type="SAM" id="SignalP"/>
    </source>
</evidence>
<dbReference type="Proteomes" id="UP000619079">
    <property type="component" value="Unassembled WGS sequence"/>
</dbReference>
<feature type="domain" description="Solute-binding protein family 3/N-terminal" evidence="3">
    <location>
        <begin position="24"/>
        <end position="238"/>
    </location>
</feature>
<dbReference type="Gene3D" id="3.40.190.10">
    <property type="entry name" value="Periplasmic binding protein-like II"/>
    <property type="match status" value="2"/>
</dbReference>
<comment type="caution">
    <text evidence="4">The sequence shown here is derived from an EMBL/GenBank/DDBJ whole genome shotgun (WGS) entry which is preliminary data.</text>
</comment>
<dbReference type="SMART" id="SM00062">
    <property type="entry name" value="PBPb"/>
    <property type="match status" value="1"/>
</dbReference>
<evidence type="ECO:0000259" key="3">
    <source>
        <dbReference type="SMART" id="SM00062"/>
    </source>
</evidence>
<protein>
    <submittedName>
        <fullName evidence="4">Transporter substrate-binding domain-containing protein</fullName>
    </submittedName>
</protein>
<dbReference type="CDD" id="cd13698">
    <property type="entry name" value="PBP2_HisGluGlnArgOpine"/>
    <property type="match status" value="1"/>
</dbReference>
<dbReference type="PANTHER" id="PTHR35936:SF19">
    <property type="entry name" value="AMINO-ACID-BINDING PROTEIN YXEM-RELATED"/>
    <property type="match status" value="1"/>
</dbReference>
<evidence type="ECO:0000256" key="1">
    <source>
        <dbReference type="ARBA" id="ARBA00022729"/>
    </source>
</evidence>
<dbReference type="RefSeq" id="WP_199022918.1">
    <property type="nucleotide sequence ID" value="NZ_JAELVR010000001.1"/>
</dbReference>
<dbReference type="EMBL" id="JAELVR010000001">
    <property type="protein sequence ID" value="MBJ6370147.1"/>
    <property type="molecule type" value="Genomic_DNA"/>
</dbReference>
<accession>A0A8J7J549</accession>
<feature type="chain" id="PRO_5035145489" evidence="2">
    <location>
        <begin position="21"/>
        <end position="242"/>
    </location>
</feature>
<feature type="signal peptide" evidence="2">
    <location>
        <begin position="1"/>
        <end position="20"/>
    </location>
</feature>